<name>A0A120F891_9ACTN</name>
<dbReference type="Proteomes" id="UP000198226">
    <property type="component" value="Chromosome I"/>
</dbReference>
<dbReference type="Pfam" id="PF00201">
    <property type="entry name" value="UDPGT"/>
    <property type="match status" value="1"/>
</dbReference>
<dbReference type="EMBL" id="LT607752">
    <property type="protein sequence ID" value="SCG47902.1"/>
    <property type="molecule type" value="Genomic_DNA"/>
</dbReference>
<reference evidence="2" key="1">
    <citation type="submission" date="2016-06" db="EMBL/GenBank/DDBJ databases">
        <authorList>
            <person name="Varghese N."/>
            <person name="Submissions Spin"/>
        </authorList>
    </citation>
    <scope>NUCLEOTIDE SEQUENCE [LARGE SCALE GENOMIC DNA]</scope>
    <source>
        <strain evidence="2">DSM 44983</strain>
    </source>
</reference>
<sequence>MNVPPDEIPPPAGPPGRAVRVLLASLPSTGLIRPLLEIAQELNERGVAELWFASTEEGRDAVERIPGPDRVRFVSLGHYKAALDPSRWDDATLASMSSPSRLRNVAAFLDKNVDHEYTAQQYDRAVAEFARVRPDVAVIDLCTPWAIDAAVTLGVPYVLSVPVPISGVYLDRLPWRFPTPFSGLPLRMSRRQRLANVGFRLGAMATYARPRNLLPMLAATRRRRRAGIANAAAVPSRYADAAAAVLSFSVFGLEYRFPAAPDHLHMVGTLMPRATTAGSGDAGIDAWLESYRSVVYVGFGTVMRPSRELVAAVAAACARLGPDVGVLWKVSRAAGSAFSDALPDPPPGNLKVVGWVPSQLGLLAHPRVRVFFGHGGGNAVNEGLVFGKPQLILPFWMDCHDLAARVVEAGVGLSVPGADVDQIVDGLRRLLDDDGFRDRAERLGRRLSEAGGVARAADVVLACAPSRQAAAPLRP</sequence>
<evidence type="ECO:0000313" key="2">
    <source>
        <dbReference type="Proteomes" id="UP000198226"/>
    </source>
</evidence>
<organism evidence="1 2">
    <name type="scientific">Micromonospora rifamycinica</name>
    <dbReference type="NCBI Taxonomy" id="291594"/>
    <lineage>
        <taxon>Bacteria</taxon>
        <taxon>Bacillati</taxon>
        <taxon>Actinomycetota</taxon>
        <taxon>Actinomycetes</taxon>
        <taxon>Micromonosporales</taxon>
        <taxon>Micromonosporaceae</taxon>
        <taxon>Micromonospora</taxon>
    </lineage>
</organism>
<dbReference type="OrthoDB" id="764352at2"/>
<dbReference type="GO" id="GO:0008194">
    <property type="term" value="F:UDP-glycosyltransferase activity"/>
    <property type="evidence" value="ECO:0007669"/>
    <property type="project" value="InterPro"/>
</dbReference>
<dbReference type="PANTHER" id="PTHR48050:SF13">
    <property type="entry name" value="STEROL 3-BETA-GLUCOSYLTRANSFERASE UGT80A2"/>
    <property type="match status" value="1"/>
</dbReference>
<dbReference type="PANTHER" id="PTHR48050">
    <property type="entry name" value="STEROL 3-BETA-GLUCOSYLTRANSFERASE"/>
    <property type="match status" value="1"/>
</dbReference>
<keyword evidence="2" id="KW-1185">Reference proteome</keyword>
<accession>A0A120F891</accession>
<dbReference type="Gene3D" id="3.40.50.2000">
    <property type="entry name" value="Glycogen Phosphorylase B"/>
    <property type="match status" value="2"/>
</dbReference>
<evidence type="ECO:0000313" key="1">
    <source>
        <dbReference type="EMBL" id="SCG47902.1"/>
    </source>
</evidence>
<dbReference type="AlphaFoldDB" id="A0A120F891"/>
<dbReference type="RefSeq" id="WP_067310545.1">
    <property type="nucleotide sequence ID" value="NZ_LRMV01000093.1"/>
</dbReference>
<dbReference type="InterPro" id="IPR002213">
    <property type="entry name" value="UDP_glucos_trans"/>
</dbReference>
<keyword evidence="1" id="KW-0808">Transferase</keyword>
<gene>
    <name evidence="1" type="ORF">GA0070623_1520</name>
</gene>
<dbReference type="SUPFAM" id="SSF53756">
    <property type="entry name" value="UDP-Glycosyltransferase/glycogen phosphorylase"/>
    <property type="match status" value="1"/>
</dbReference>
<proteinExistence type="predicted"/>
<protein>
    <submittedName>
        <fullName evidence="1">Polyene glycosyltransferase</fullName>
    </submittedName>
</protein>
<dbReference type="CDD" id="cd03784">
    <property type="entry name" value="GT1_Gtf-like"/>
    <property type="match status" value="1"/>
</dbReference>
<dbReference type="InterPro" id="IPR050426">
    <property type="entry name" value="Glycosyltransferase_28"/>
</dbReference>
<dbReference type="GO" id="GO:0017000">
    <property type="term" value="P:antibiotic biosynthetic process"/>
    <property type="evidence" value="ECO:0007669"/>
    <property type="project" value="UniProtKB-ARBA"/>
</dbReference>